<evidence type="ECO:0000256" key="1">
    <source>
        <dbReference type="ARBA" id="ARBA00010820"/>
    </source>
</evidence>
<feature type="domain" description="Glabrous enhancer-binding protein-like DBD" evidence="3">
    <location>
        <begin position="198"/>
        <end position="293"/>
    </location>
</feature>
<feature type="compositionally biased region" description="Low complexity" evidence="2">
    <location>
        <begin position="110"/>
        <end position="140"/>
    </location>
</feature>
<organism evidence="4 5">
    <name type="scientific">Panicum miliaceum</name>
    <name type="common">Proso millet</name>
    <name type="synonym">Broomcorn millet</name>
    <dbReference type="NCBI Taxonomy" id="4540"/>
    <lineage>
        <taxon>Eukaryota</taxon>
        <taxon>Viridiplantae</taxon>
        <taxon>Streptophyta</taxon>
        <taxon>Embryophyta</taxon>
        <taxon>Tracheophyta</taxon>
        <taxon>Spermatophyta</taxon>
        <taxon>Magnoliopsida</taxon>
        <taxon>Liliopsida</taxon>
        <taxon>Poales</taxon>
        <taxon>Poaceae</taxon>
        <taxon>PACMAD clade</taxon>
        <taxon>Panicoideae</taxon>
        <taxon>Panicodae</taxon>
        <taxon>Paniceae</taxon>
        <taxon>Panicinae</taxon>
        <taxon>Panicum</taxon>
        <taxon>Panicum sect. Panicum</taxon>
    </lineage>
</organism>
<feature type="region of interest" description="Disordered" evidence="2">
    <location>
        <begin position="1"/>
        <end position="190"/>
    </location>
</feature>
<dbReference type="PANTHER" id="PTHR31662">
    <property type="entry name" value="BNAANNG10740D PROTEIN-RELATED"/>
    <property type="match status" value="1"/>
</dbReference>
<evidence type="ECO:0000313" key="4">
    <source>
        <dbReference type="EMBL" id="RLN34606.1"/>
    </source>
</evidence>
<name>A0A3L6TCP4_PANMI</name>
<evidence type="ECO:0000256" key="2">
    <source>
        <dbReference type="SAM" id="MobiDB-lite"/>
    </source>
</evidence>
<dbReference type="PANTHER" id="PTHR31662:SF33">
    <property type="entry name" value="DNA-BINDING STOREKEEPER PROTEIN TRANSCRIPTIONAL REGULATOR-LIKE PROTEIN"/>
    <property type="match status" value="1"/>
</dbReference>
<evidence type="ECO:0000313" key="5">
    <source>
        <dbReference type="Proteomes" id="UP000275267"/>
    </source>
</evidence>
<dbReference type="InterPro" id="IPR053932">
    <property type="entry name" value="GeBP-like_DBD"/>
</dbReference>
<feature type="compositionally biased region" description="Acidic residues" evidence="2">
    <location>
        <begin position="313"/>
        <end position="331"/>
    </location>
</feature>
<comment type="similarity">
    <text evidence="1">Belongs to the GeBP family.</text>
</comment>
<feature type="compositionally biased region" description="Low complexity" evidence="2">
    <location>
        <begin position="47"/>
        <end position="75"/>
    </location>
</feature>
<dbReference type="EMBL" id="PQIB02000002">
    <property type="protein sequence ID" value="RLN34606.1"/>
    <property type="molecule type" value="Genomic_DNA"/>
</dbReference>
<feature type="compositionally biased region" description="Low complexity" evidence="2">
    <location>
        <begin position="7"/>
        <end position="20"/>
    </location>
</feature>
<accession>A0A3L6TCP4</accession>
<sequence>MAPKRPAAPAAAPSGSASEASDAEADAPLHHPSSPSPSKTPPPHNPNPKSSAAAPALVAEDSTAAGSDSGAAYDSDANHRPALRKAGAAALPSRKPRSPSTRSRSRSRSPDAASESDGAASDADPAAGDGADSADDGNASPLPPPRQSRGEAAAIKPLSSRPMDPPGRSMVPSFTEPRPKRPRSVAVPSSVEQLKRPSRLWSLADELVILRGLAAYRARRGVLPGSMHDIAKLQGLIQSELSVQVTPTQVSDKVRRLKQKYNQLTSRAKNGRDADFPTPHDRSVYELGKRVWGPTASAAGDGYEIVGAGAGGESEDEREIGESDEDVESEGDERARKNRRLKPIAMANGNMTGFGAVNANSRGKFDFEKGKDAYPYLWETVEDLSKEHPNGVAFKKAFELIEGPKARGMEEKLRKFRLTEIRHHLHRMELMKETVKMVLDALEG</sequence>
<comment type="caution">
    <text evidence="4">The sequence shown here is derived from an EMBL/GenBank/DDBJ whole genome shotgun (WGS) entry which is preliminary data.</text>
</comment>
<dbReference type="OrthoDB" id="661680at2759"/>
<feature type="compositionally biased region" description="Pro residues" evidence="2">
    <location>
        <begin position="34"/>
        <end position="46"/>
    </location>
</feature>
<dbReference type="Pfam" id="PF04504">
    <property type="entry name" value="GeBP-like_DBD"/>
    <property type="match status" value="1"/>
</dbReference>
<dbReference type="AlphaFoldDB" id="A0A3L6TCP4"/>
<keyword evidence="5" id="KW-1185">Reference proteome</keyword>
<proteinExistence type="inferred from homology"/>
<dbReference type="STRING" id="4540.A0A3L6TCP4"/>
<protein>
    <recommendedName>
        <fullName evidence="3">Glabrous enhancer-binding protein-like DBD domain-containing protein</fullName>
    </recommendedName>
</protein>
<gene>
    <name evidence="4" type="ORF">C2845_PM03G36500</name>
</gene>
<feature type="region of interest" description="Disordered" evidence="2">
    <location>
        <begin position="302"/>
        <end position="340"/>
    </location>
</feature>
<dbReference type="GO" id="GO:0005634">
    <property type="term" value="C:nucleus"/>
    <property type="evidence" value="ECO:0007669"/>
    <property type="project" value="TreeGrafter"/>
</dbReference>
<dbReference type="Proteomes" id="UP000275267">
    <property type="component" value="Unassembled WGS sequence"/>
</dbReference>
<dbReference type="InterPro" id="IPR007592">
    <property type="entry name" value="GEBP"/>
</dbReference>
<evidence type="ECO:0000259" key="3">
    <source>
        <dbReference type="Pfam" id="PF04504"/>
    </source>
</evidence>
<dbReference type="GO" id="GO:0006355">
    <property type="term" value="P:regulation of DNA-templated transcription"/>
    <property type="evidence" value="ECO:0007669"/>
    <property type="project" value="InterPro"/>
</dbReference>
<reference evidence="5" key="1">
    <citation type="journal article" date="2019" name="Nat. Commun.">
        <title>The genome of broomcorn millet.</title>
        <authorList>
            <person name="Zou C."/>
            <person name="Miki D."/>
            <person name="Li D."/>
            <person name="Tang Q."/>
            <person name="Xiao L."/>
            <person name="Rajput S."/>
            <person name="Deng P."/>
            <person name="Jia W."/>
            <person name="Huang R."/>
            <person name="Zhang M."/>
            <person name="Sun Y."/>
            <person name="Hu J."/>
            <person name="Fu X."/>
            <person name="Schnable P.S."/>
            <person name="Li F."/>
            <person name="Zhang H."/>
            <person name="Feng B."/>
            <person name="Zhu X."/>
            <person name="Liu R."/>
            <person name="Schnable J.C."/>
            <person name="Zhu J.-K."/>
            <person name="Zhang H."/>
        </authorList>
    </citation>
    <scope>NUCLEOTIDE SEQUENCE [LARGE SCALE GENOMIC DNA]</scope>
</reference>